<dbReference type="GO" id="GO:0030527">
    <property type="term" value="F:structural constituent of chromatin"/>
    <property type="evidence" value="ECO:0007669"/>
    <property type="project" value="InterPro"/>
</dbReference>
<dbReference type="GO" id="GO:0006351">
    <property type="term" value="P:DNA-templated transcription"/>
    <property type="evidence" value="ECO:0007669"/>
    <property type="project" value="UniProtKB-ARBA"/>
</dbReference>
<evidence type="ECO:0000313" key="6">
    <source>
        <dbReference type="EMBL" id="AWL12779.1"/>
    </source>
</evidence>
<evidence type="ECO:0000256" key="5">
    <source>
        <dbReference type="RuleBase" id="RU003939"/>
    </source>
</evidence>
<dbReference type="GO" id="GO:1990178">
    <property type="term" value="C:HU-DNA complex"/>
    <property type="evidence" value="ECO:0007669"/>
    <property type="project" value="UniProtKB-ARBA"/>
</dbReference>
<proteinExistence type="inferred from homology"/>
<dbReference type="InterPro" id="IPR000119">
    <property type="entry name" value="Hist_DNA-bd"/>
</dbReference>
<dbReference type="RefSeq" id="WP_109340323.1">
    <property type="nucleotide sequence ID" value="NZ_CP029347.1"/>
</dbReference>
<comment type="function">
    <text evidence="1">Histone-like DNA-binding protein which is capable of wrapping DNA to stabilize it, and thus to prevent its denaturation under extreme environmental conditions.</text>
</comment>
<evidence type="ECO:0000256" key="2">
    <source>
        <dbReference type="ARBA" id="ARBA00010529"/>
    </source>
</evidence>
<dbReference type="GO" id="GO:0006270">
    <property type="term" value="P:DNA replication initiation"/>
    <property type="evidence" value="ECO:0007669"/>
    <property type="project" value="UniProtKB-ARBA"/>
</dbReference>
<dbReference type="PROSITE" id="PS00045">
    <property type="entry name" value="HISTONE_LIKE"/>
    <property type="match status" value="1"/>
</dbReference>
<dbReference type="InterPro" id="IPR020816">
    <property type="entry name" value="Histone-like_DNA-bd_CS"/>
</dbReference>
<dbReference type="EMBL" id="CP029347">
    <property type="protein sequence ID" value="AWL12779.1"/>
    <property type="molecule type" value="Genomic_DNA"/>
</dbReference>
<dbReference type="OrthoDB" id="9799835at2"/>
<dbReference type="KEGG" id="salh:HMF8227_02327"/>
<dbReference type="GO" id="GO:1990103">
    <property type="term" value="C:DnaA-HU complex"/>
    <property type="evidence" value="ECO:0007669"/>
    <property type="project" value="UniProtKB-ARBA"/>
</dbReference>
<evidence type="ECO:0000256" key="4">
    <source>
        <dbReference type="ARBA" id="ARBA00023125"/>
    </source>
</evidence>
<reference evidence="6 7" key="1">
    <citation type="submission" date="2018-05" db="EMBL/GenBank/DDBJ databases">
        <title>Salinimonas sp. HMF8227 Genome sequencing and assembly.</title>
        <authorList>
            <person name="Kang H."/>
            <person name="Kang J."/>
            <person name="Cha I."/>
            <person name="Kim H."/>
            <person name="Joh K."/>
        </authorList>
    </citation>
    <scope>NUCLEOTIDE SEQUENCE [LARGE SCALE GENOMIC DNA]</scope>
    <source>
        <strain evidence="6 7">HMF8227</strain>
    </source>
</reference>
<dbReference type="Gene3D" id="4.10.520.10">
    <property type="entry name" value="IHF-like DNA-binding proteins"/>
    <property type="match status" value="1"/>
</dbReference>
<comment type="similarity">
    <text evidence="2 5">Belongs to the bacterial histone-like protein family.</text>
</comment>
<organism evidence="6 7">
    <name type="scientific">Saliniradius amylolyticus</name>
    <dbReference type="NCBI Taxonomy" id="2183582"/>
    <lineage>
        <taxon>Bacteria</taxon>
        <taxon>Pseudomonadati</taxon>
        <taxon>Pseudomonadota</taxon>
        <taxon>Gammaproteobacteria</taxon>
        <taxon>Alteromonadales</taxon>
        <taxon>Alteromonadaceae</taxon>
        <taxon>Saliniradius</taxon>
    </lineage>
</organism>
<dbReference type="Proteomes" id="UP000245728">
    <property type="component" value="Chromosome"/>
</dbReference>
<keyword evidence="3" id="KW-0226">DNA condensation</keyword>
<sequence length="90" mass="9499">MNKTQLINHIANQAELTKADAGRAVDAFTDAVSETLKNGGSVQLTGFGSFGVNQRSARSGRNPQTGETIQIAARKVPNFKAGKVLKDAVN</sequence>
<dbReference type="SUPFAM" id="SSF47729">
    <property type="entry name" value="IHF-like DNA-binding proteins"/>
    <property type="match status" value="1"/>
</dbReference>
<dbReference type="Pfam" id="PF00216">
    <property type="entry name" value="Bac_DNA_binding"/>
    <property type="match status" value="1"/>
</dbReference>
<dbReference type="InterPro" id="IPR010992">
    <property type="entry name" value="IHF-like_DNA-bd_dom_sf"/>
</dbReference>
<dbReference type="GO" id="GO:0005829">
    <property type="term" value="C:cytosol"/>
    <property type="evidence" value="ECO:0007669"/>
    <property type="project" value="TreeGrafter"/>
</dbReference>
<dbReference type="FunFam" id="4.10.520.10:FF:000001">
    <property type="entry name" value="DNA-binding protein HU"/>
    <property type="match status" value="1"/>
</dbReference>
<dbReference type="PANTHER" id="PTHR33175">
    <property type="entry name" value="DNA-BINDING PROTEIN HU"/>
    <property type="match status" value="1"/>
</dbReference>
<dbReference type="AlphaFoldDB" id="A0A2S2E5A8"/>
<keyword evidence="4 6" id="KW-0238">DNA-binding</keyword>
<evidence type="ECO:0000256" key="1">
    <source>
        <dbReference type="ARBA" id="ARBA00003819"/>
    </source>
</evidence>
<dbReference type="GO" id="GO:0030261">
    <property type="term" value="P:chromosome condensation"/>
    <property type="evidence" value="ECO:0007669"/>
    <property type="project" value="UniProtKB-KW"/>
</dbReference>
<keyword evidence="7" id="KW-1185">Reference proteome</keyword>
<dbReference type="GO" id="GO:0003677">
    <property type="term" value="F:DNA binding"/>
    <property type="evidence" value="ECO:0007669"/>
    <property type="project" value="UniProtKB-KW"/>
</dbReference>
<name>A0A2S2E5A8_9ALTE</name>
<dbReference type="GO" id="GO:0042802">
    <property type="term" value="F:identical protein binding"/>
    <property type="evidence" value="ECO:0007669"/>
    <property type="project" value="UniProtKB-ARBA"/>
</dbReference>
<gene>
    <name evidence="6" type="ORF">HMF8227_02327</name>
</gene>
<accession>A0A2S2E5A8</accession>
<dbReference type="PRINTS" id="PR01727">
    <property type="entry name" value="DNABINDINGHU"/>
</dbReference>
<dbReference type="PANTHER" id="PTHR33175:SF3">
    <property type="entry name" value="DNA-BINDING PROTEIN HU-BETA"/>
    <property type="match status" value="1"/>
</dbReference>
<dbReference type="CDD" id="cd13831">
    <property type="entry name" value="HU"/>
    <property type="match status" value="1"/>
</dbReference>
<evidence type="ECO:0000313" key="7">
    <source>
        <dbReference type="Proteomes" id="UP000245728"/>
    </source>
</evidence>
<evidence type="ECO:0000256" key="3">
    <source>
        <dbReference type="ARBA" id="ARBA00023067"/>
    </source>
</evidence>
<protein>
    <submittedName>
        <fullName evidence="6">DNA-binding protein HU-1</fullName>
    </submittedName>
</protein>
<dbReference type="SMART" id="SM00411">
    <property type="entry name" value="BHL"/>
    <property type="match status" value="1"/>
</dbReference>